<evidence type="ECO:0000313" key="8">
    <source>
        <dbReference type="EnsemblMetazoa" id="MDOA002349-PA"/>
    </source>
</evidence>
<dbReference type="Gene3D" id="1.20.58.70">
    <property type="match status" value="1"/>
</dbReference>
<dbReference type="Pfam" id="PF14523">
    <property type="entry name" value="Syntaxin_2"/>
    <property type="match status" value="1"/>
</dbReference>
<dbReference type="KEGG" id="mde:101895751"/>
<dbReference type="PANTHER" id="PTHR19957:SF411">
    <property type="entry name" value="LD23667P"/>
    <property type="match status" value="1"/>
</dbReference>
<dbReference type="GO" id="GO:0006886">
    <property type="term" value="P:intracellular protein transport"/>
    <property type="evidence" value="ECO:0007669"/>
    <property type="project" value="TreeGrafter"/>
</dbReference>
<dbReference type="FunFam" id="1.20.58.70:FF:000006">
    <property type="entry name" value="Syntaxin 7"/>
    <property type="match status" value="1"/>
</dbReference>
<dbReference type="Pfam" id="PF05739">
    <property type="entry name" value="SNARE"/>
    <property type="match status" value="1"/>
</dbReference>
<feature type="domain" description="T-SNARE coiled-coil homology" evidence="6">
    <location>
        <begin position="189"/>
        <end position="251"/>
    </location>
</feature>
<comment type="similarity">
    <text evidence="1">Belongs to the syntaxin family.</text>
</comment>
<dbReference type="GO" id="GO:0006906">
    <property type="term" value="P:vesicle fusion"/>
    <property type="evidence" value="ECO:0007669"/>
    <property type="project" value="TreeGrafter"/>
</dbReference>
<dbReference type="GO" id="GO:0048278">
    <property type="term" value="P:vesicle docking"/>
    <property type="evidence" value="ECO:0007669"/>
    <property type="project" value="TreeGrafter"/>
</dbReference>
<reference evidence="7" key="1">
    <citation type="submission" date="2012-08" db="EMBL/GenBank/DDBJ databases">
        <title>Transcriptome of adult Musca domestica launches a platform for comparative house fly gene expression and characterization of differential gene expression among resistant and susceptible house flies.</title>
        <authorList>
            <person name="Liu N."/>
            <person name="Zhang L."/>
            <person name="Li M."/>
            <person name="Reid W."/>
        </authorList>
    </citation>
    <scope>NUCLEOTIDE SEQUENCE</scope>
    <source>
        <strain evidence="7">ALHF</strain>
        <tissue evidence="7">Whole body</tissue>
    </source>
</reference>
<feature type="compositionally biased region" description="Low complexity" evidence="4">
    <location>
        <begin position="154"/>
        <end position="171"/>
    </location>
</feature>
<dbReference type="RefSeq" id="XP_005190630.1">
    <property type="nucleotide sequence ID" value="XM_005190573.3"/>
</dbReference>
<feature type="region of interest" description="Disordered" evidence="4">
    <location>
        <begin position="1"/>
        <end position="28"/>
    </location>
</feature>
<evidence type="ECO:0000313" key="9">
    <source>
        <dbReference type="Proteomes" id="UP001652621"/>
    </source>
</evidence>
<evidence type="ECO:0000313" key="7">
    <source>
        <dbReference type="EMBL" id="AFP60610.1"/>
    </source>
</evidence>
<dbReference type="InterPro" id="IPR006011">
    <property type="entry name" value="Syntaxin_N"/>
</dbReference>
<dbReference type="InterPro" id="IPR045242">
    <property type="entry name" value="Syntaxin"/>
</dbReference>
<keyword evidence="2" id="KW-0813">Transport</keyword>
<dbReference type="VEuPathDB" id="VectorBase:MDOA002349"/>
<reference evidence="8" key="2">
    <citation type="submission" date="2020-05" db="UniProtKB">
        <authorList>
            <consortium name="EnsemblMetazoa"/>
        </authorList>
    </citation>
    <scope>IDENTIFICATION</scope>
    <source>
        <strain evidence="8">Aabys</strain>
    </source>
</reference>
<dbReference type="GO" id="GO:0000149">
    <property type="term" value="F:SNARE binding"/>
    <property type="evidence" value="ECO:0007669"/>
    <property type="project" value="TreeGrafter"/>
</dbReference>
<dbReference type="STRING" id="7370.T1PB63"/>
<sequence length="285" mass="32090">MDLQHMENGIGSGGGGGSGIGGGNNSNSQTLSEIDFQRLAQTIATSIQKIQQNVVTMQRMVNQCNTPQDSPDLKKQLHQLMMYTNQLVTDTNIQLNEVEKCKERHLKIQRDRLVDEFTAALTKFQTLQRKTLDIGKNQVRQARANQYNISKPPGNTNNASNGSNNSFFDDNLFGRKSQQQTQMQEDIDLQALEEQERAIRELEENIVGVNEIYKKLGSMVYEQGLIIDSIESSVEHTSVYVSQGSENLRMASSYKNKLRKKKLILLGILAVIVLIIVLILIMKFK</sequence>
<keyword evidence="5" id="KW-1133">Transmembrane helix</keyword>
<dbReference type="GO" id="GO:0005484">
    <property type="term" value="F:SNAP receptor activity"/>
    <property type="evidence" value="ECO:0007669"/>
    <property type="project" value="TreeGrafter"/>
</dbReference>
<dbReference type="GO" id="GO:0006836">
    <property type="term" value="P:neurotransmitter transport"/>
    <property type="evidence" value="ECO:0007669"/>
    <property type="project" value="UniProtKB-KW"/>
</dbReference>
<evidence type="ECO:0000313" key="10">
    <source>
        <dbReference type="RefSeq" id="XP_005190630.1"/>
    </source>
</evidence>
<dbReference type="VEuPathDB" id="VectorBase:MDOMA2_019247"/>
<dbReference type="InterPro" id="IPR010989">
    <property type="entry name" value="SNARE"/>
</dbReference>
<feature type="transmembrane region" description="Helical" evidence="5">
    <location>
        <begin position="263"/>
        <end position="282"/>
    </location>
</feature>
<dbReference type="EMBL" id="KA645981">
    <property type="protein sequence ID" value="AFP60610.1"/>
    <property type="molecule type" value="mRNA"/>
</dbReference>
<dbReference type="EnsemblMetazoa" id="MDOA002349-RB">
    <property type="protein sequence ID" value="MDOA002349-PB"/>
    <property type="gene ID" value="MDOA002349"/>
</dbReference>
<dbReference type="InterPro" id="IPR000727">
    <property type="entry name" value="T_SNARE_dom"/>
</dbReference>
<evidence type="ECO:0000256" key="5">
    <source>
        <dbReference type="SAM" id="Phobius"/>
    </source>
</evidence>
<dbReference type="GO" id="GO:0008021">
    <property type="term" value="C:synaptic vesicle"/>
    <property type="evidence" value="ECO:0007669"/>
    <property type="project" value="TreeGrafter"/>
</dbReference>
<dbReference type="OrthoDB" id="364348at2759"/>
<protein>
    <submittedName>
        <fullName evidence="7">SNARE protein</fullName>
    </submittedName>
    <submittedName>
        <fullName evidence="10 11">Syntaxin-7</fullName>
    </submittedName>
</protein>
<accession>T1PB63</accession>
<dbReference type="SMART" id="SM00397">
    <property type="entry name" value="t_SNARE"/>
    <property type="match status" value="1"/>
</dbReference>
<dbReference type="eggNOG" id="KOG0811">
    <property type="taxonomic scope" value="Eukaryota"/>
</dbReference>
<evidence type="ECO:0000256" key="4">
    <source>
        <dbReference type="SAM" id="MobiDB-lite"/>
    </source>
</evidence>
<reference evidence="10 11" key="3">
    <citation type="submission" date="2025-04" db="UniProtKB">
        <authorList>
            <consortium name="RefSeq"/>
        </authorList>
    </citation>
    <scope>IDENTIFICATION</scope>
    <source>
        <strain evidence="10 11">Aabys</strain>
    </source>
</reference>
<feature type="coiled-coil region" evidence="3">
    <location>
        <begin position="185"/>
        <end position="212"/>
    </location>
</feature>
<keyword evidence="5" id="KW-0472">Membrane</keyword>
<keyword evidence="2" id="KW-0532">Neurotransmitter transport</keyword>
<organism evidence="7">
    <name type="scientific">Musca domestica</name>
    <name type="common">House fly</name>
    <dbReference type="NCBI Taxonomy" id="7370"/>
    <lineage>
        <taxon>Eukaryota</taxon>
        <taxon>Metazoa</taxon>
        <taxon>Ecdysozoa</taxon>
        <taxon>Arthropoda</taxon>
        <taxon>Hexapoda</taxon>
        <taxon>Insecta</taxon>
        <taxon>Pterygota</taxon>
        <taxon>Neoptera</taxon>
        <taxon>Endopterygota</taxon>
        <taxon>Diptera</taxon>
        <taxon>Brachycera</taxon>
        <taxon>Muscomorpha</taxon>
        <taxon>Muscoidea</taxon>
        <taxon>Muscidae</taxon>
        <taxon>Musca</taxon>
    </lineage>
</organism>
<dbReference type="Proteomes" id="UP001652621">
    <property type="component" value="Unplaced"/>
</dbReference>
<dbReference type="SMART" id="SM00503">
    <property type="entry name" value="SynN"/>
    <property type="match status" value="1"/>
</dbReference>
<dbReference type="SUPFAM" id="SSF47661">
    <property type="entry name" value="t-snare proteins"/>
    <property type="match status" value="1"/>
</dbReference>
<dbReference type="EnsemblMetazoa" id="MDOA002349-RA">
    <property type="protein sequence ID" value="MDOA002349-PA"/>
    <property type="gene ID" value="MDOA002349"/>
</dbReference>
<feature type="region of interest" description="Disordered" evidence="4">
    <location>
        <begin position="146"/>
        <end position="171"/>
    </location>
</feature>
<dbReference type="PANTHER" id="PTHR19957">
    <property type="entry name" value="SYNTAXIN"/>
    <property type="match status" value="1"/>
</dbReference>
<evidence type="ECO:0000313" key="11">
    <source>
        <dbReference type="RefSeq" id="XP_005190631.1"/>
    </source>
</evidence>
<evidence type="ECO:0000256" key="3">
    <source>
        <dbReference type="SAM" id="Coils"/>
    </source>
</evidence>
<dbReference type="Gene3D" id="1.20.5.110">
    <property type="match status" value="1"/>
</dbReference>
<feature type="compositionally biased region" description="Gly residues" evidence="4">
    <location>
        <begin position="10"/>
        <end position="24"/>
    </location>
</feature>
<dbReference type="PROSITE" id="PS50192">
    <property type="entry name" value="T_SNARE"/>
    <property type="match status" value="1"/>
</dbReference>
<evidence type="ECO:0000256" key="1">
    <source>
        <dbReference type="ARBA" id="ARBA00009063"/>
    </source>
</evidence>
<evidence type="ECO:0000256" key="2">
    <source>
        <dbReference type="ARBA" id="ARBA00022775"/>
    </source>
</evidence>
<keyword evidence="9" id="KW-1185">Reference proteome</keyword>
<evidence type="ECO:0000259" key="6">
    <source>
        <dbReference type="PROSITE" id="PS50192"/>
    </source>
</evidence>
<name>T1PB63_MUSDO</name>
<keyword evidence="5" id="KW-0812">Transmembrane</keyword>
<dbReference type="RefSeq" id="XP_005190631.1">
    <property type="nucleotide sequence ID" value="XM_005190574.3"/>
</dbReference>
<gene>
    <name evidence="8" type="primary">101895751</name>
    <name evidence="10 11" type="synonym">LOC101895751</name>
</gene>
<dbReference type="GO" id="GO:0031201">
    <property type="term" value="C:SNARE complex"/>
    <property type="evidence" value="ECO:0007669"/>
    <property type="project" value="TreeGrafter"/>
</dbReference>
<dbReference type="AlphaFoldDB" id="T1PB63"/>
<proteinExistence type="evidence at transcript level"/>
<keyword evidence="3" id="KW-0175">Coiled coil</keyword>